<dbReference type="PANTHER" id="PTHR40590:SF1">
    <property type="entry name" value="CYTOPLASMIC PROTEIN"/>
    <property type="match status" value="1"/>
</dbReference>
<dbReference type="InterPro" id="IPR002816">
    <property type="entry name" value="TraB/PrgY/GumN_fam"/>
</dbReference>
<reference evidence="2" key="1">
    <citation type="submission" date="2022-10" db="EMBL/GenBank/DDBJ databases">
        <title>YIM 151497 complete genome.</title>
        <authorList>
            <person name="Chen X."/>
        </authorList>
    </citation>
    <scope>NUCLEOTIDE SEQUENCE</scope>
    <source>
        <strain evidence="2">YIM 151497</strain>
    </source>
</reference>
<dbReference type="CDD" id="cd14789">
    <property type="entry name" value="Tiki"/>
    <property type="match status" value="1"/>
</dbReference>
<evidence type="ECO:0000256" key="1">
    <source>
        <dbReference type="SAM" id="SignalP"/>
    </source>
</evidence>
<proteinExistence type="predicted"/>
<sequence length="292" mass="32274">MALGRWTRRIAAGLLLGTTATPLAAQTPEPPIWVVEDENSTIYMIGTVHMMRDGVDWESPQLAEILEKADSVWLELDSFEPPADLSGLIMTSGMSPDRPLSSLLNEEEMAGLQIILDEHGVPLESFDGLRPWYAYLQISALMLVEAGFDPAGGIDMHIKARADELGTPVEGFETFEDQFETLSGMDEAVQLDVLRQTIIEYEDAKTELVGELESWIDGDLSTLERETAEIAEELEGFYDVLFVERNHGFVDGIEDILAGEGTTLVAVGLGHYVGPDSIPEILEERGYTVERR</sequence>
<dbReference type="InterPro" id="IPR047111">
    <property type="entry name" value="YbaP-like"/>
</dbReference>
<name>A0ABY6ITB7_9HYPH</name>
<evidence type="ECO:0000313" key="3">
    <source>
        <dbReference type="Proteomes" id="UP001163882"/>
    </source>
</evidence>
<dbReference type="PANTHER" id="PTHR40590">
    <property type="entry name" value="CYTOPLASMIC PROTEIN-RELATED"/>
    <property type="match status" value="1"/>
</dbReference>
<feature type="chain" id="PRO_5046054542" evidence="1">
    <location>
        <begin position="25"/>
        <end position="292"/>
    </location>
</feature>
<feature type="signal peptide" evidence="1">
    <location>
        <begin position="1"/>
        <end position="24"/>
    </location>
</feature>
<keyword evidence="1" id="KW-0732">Signal</keyword>
<dbReference type="RefSeq" id="WP_264227382.1">
    <property type="nucleotide sequence ID" value="NZ_CP107716.1"/>
</dbReference>
<dbReference type="EMBL" id="CP107716">
    <property type="protein sequence ID" value="UYQ73823.1"/>
    <property type="molecule type" value="Genomic_DNA"/>
</dbReference>
<organism evidence="2 3">
    <name type="scientific">Pelagibacterium flavum</name>
    <dbReference type="NCBI Taxonomy" id="2984530"/>
    <lineage>
        <taxon>Bacteria</taxon>
        <taxon>Pseudomonadati</taxon>
        <taxon>Pseudomonadota</taxon>
        <taxon>Alphaproteobacteria</taxon>
        <taxon>Hyphomicrobiales</taxon>
        <taxon>Devosiaceae</taxon>
        <taxon>Pelagibacterium</taxon>
    </lineage>
</organism>
<gene>
    <name evidence="2" type="ORF">OF122_08715</name>
</gene>
<keyword evidence="3" id="KW-1185">Reference proteome</keyword>
<accession>A0ABY6ITB7</accession>
<evidence type="ECO:0000313" key="2">
    <source>
        <dbReference type="EMBL" id="UYQ73823.1"/>
    </source>
</evidence>
<dbReference type="Pfam" id="PF01963">
    <property type="entry name" value="TraB_PrgY_gumN"/>
    <property type="match status" value="1"/>
</dbReference>
<protein>
    <submittedName>
        <fullName evidence="2">TraB/GumN family protein</fullName>
    </submittedName>
</protein>
<dbReference type="Proteomes" id="UP001163882">
    <property type="component" value="Chromosome"/>
</dbReference>